<keyword evidence="2" id="KW-0732">Signal</keyword>
<comment type="caution">
    <text evidence="4">The sequence shown here is derived from an EMBL/GenBank/DDBJ whole genome shotgun (WGS) entry which is preliminary data.</text>
</comment>
<evidence type="ECO:0000313" key="5">
    <source>
        <dbReference type="Proteomes" id="UP000280307"/>
    </source>
</evidence>
<gene>
    <name evidence="4" type="ORF">EI684_08025</name>
</gene>
<name>A0A426U2Q8_9CHLR</name>
<keyword evidence="1" id="KW-0812">Transmembrane</keyword>
<organism evidence="4 5">
    <name type="scientific">Candidatus Viridilinea halotolerans</name>
    <dbReference type="NCBI Taxonomy" id="2491704"/>
    <lineage>
        <taxon>Bacteria</taxon>
        <taxon>Bacillati</taxon>
        <taxon>Chloroflexota</taxon>
        <taxon>Chloroflexia</taxon>
        <taxon>Chloroflexales</taxon>
        <taxon>Chloroflexineae</taxon>
        <taxon>Oscillochloridaceae</taxon>
        <taxon>Candidatus Viridilinea</taxon>
    </lineage>
</organism>
<dbReference type="Proteomes" id="UP000280307">
    <property type="component" value="Unassembled WGS sequence"/>
</dbReference>
<dbReference type="Pfam" id="PF13559">
    <property type="entry name" value="DUF4129"/>
    <property type="match status" value="1"/>
</dbReference>
<evidence type="ECO:0000259" key="3">
    <source>
        <dbReference type="Pfam" id="PF13559"/>
    </source>
</evidence>
<proteinExistence type="predicted"/>
<keyword evidence="1" id="KW-1133">Transmembrane helix</keyword>
<accession>A0A426U2Q8</accession>
<sequence length="324" mass="35015">MANCKQIVLLALLTLCCSLFPGAAVAQEQQLSLAQYDQLLRAARAAAARGDRLELEQLGRTLSDAQQIVMPNGALAQVDNSWLAMALVANEPDLPFITARLGALIDALALTNPPDPAQAQAQLDAIMNLPPFSEAQREPGWIEQQIERFFDWLFDQMAPAVGPIAEVASGPPGTLVSWLVTAVAIALVVGVLLMWMRGLRRVTRAQASLASPAALAARDTADAHAQAATFARAGDFRNATRMLALAALLWLDERGSLSYNPHQTNREHLQRLRERPTLRDGLAPLVEATDRVWYGGIPLDAEGYAAVERHVAALRQVAEGEAQP</sequence>
<keyword evidence="1" id="KW-0472">Membrane</keyword>
<feature type="chain" id="PRO_5019411909" evidence="2">
    <location>
        <begin position="27"/>
        <end position="324"/>
    </location>
</feature>
<protein>
    <submittedName>
        <fullName evidence="4">DUF4129 domain-containing protein</fullName>
    </submittedName>
</protein>
<feature type="signal peptide" evidence="2">
    <location>
        <begin position="1"/>
        <end position="26"/>
    </location>
</feature>
<evidence type="ECO:0000256" key="2">
    <source>
        <dbReference type="SAM" id="SignalP"/>
    </source>
</evidence>
<dbReference type="AlphaFoldDB" id="A0A426U2Q8"/>
<dbReference type="EMBL" id="RSAS01000305">
    <property type="protein sequence ID" value="RRR73942.1"/>
    <property type="molecule type" value="Genomic_DNA"/>
</dbReference>
<evidence type="ECO:0000256" key="1">
    <source>
        <dbReference type="SAM" id="Phobius"/>
    </source>
</evidence>
<feature type="domain" description="Protein-glutamine gamma-glutamyltransferase-like C-terminal" evidence="3">
    <location>
        <begin position="245"/>
        <end position="310"/>
    </location>
</feature>
<dbReference type="InterPro" id="IPR025403">
    <property type="entry name" value="TgpA-like_C"/>
</dbReference>
<reference evidence="4 5" key="1">
    <citation type="submission" date="2018-12" db="EMBL/GenBank/DDBJ databases">
        <title>Genome Sequence of Candidatus Viridilinea halotolerans isolated from saline sulfide-rich spring.</title>
        <authorList>
            <person name="Grouzdev D.S."/>
            <person name="Burganskaya E.I."/>
            <person name="Krutkina M.S."/>
            <person name="Sukhacheva M.V."/>
            <person name="Gorlenko V.M."/>
        </authorList>
    </citation>
    <scope>NUCLEOTIDE SEQUENCE [LARGE SCALE GENOMIC DNA]</scope>
    <source>
        <strain evidence="4">Chok-6</strain>
    </source>
</reference>
<evidence type="ECO:0000313" key="4">
    <source>
        <dbReference type="EMBL" id="RRR73942.1"/>
    </source>
</evidence>
<feature type="transmembrane region" description="Helical" evidence="1">
    <location>
        <begin position="175"/>
        <end position="196"/>
    </location>
</feature>